<proteinExistence type="inferred from homology"/>
<evidence type="ECO:0000256" key="7">
    <source>
        <dbReference type="SAM" id="SignalP"/>
    </source>
</evidence>
<dbReference type="GO" id="GO:0005576">
    <property type="term" value="C:extracellular region"/>
    <property type="evidence" value="ECO:0007669"/>
    <property type="project" value="UniProtKB-SubCell"/>
</dbReference>
<evidence type="ECO:0000256" key="1">
    <source>
        <dbReference type="ARBA" id="ARBA00004613"/>
    </source>
</evidence>
<dbReference type="Pfam" id="PF00964">
    <property type="entry name" value="Elicitin"/>
    <property type="match status" value="1"/>
</dbReference>
<evidence type="ECO:0000256" key="5">
    <source>
        <dbReference type="ARBA" id="ARBA00023157"/>
    </source>
</evidence>
<keyword evidence="4 6" id="KW-0928">Hypersensitive response elicitation</keyword>
<comment type="caution">
    <text evidence="8">The sequence shown here is derived from an EMBL/GenBank/DDBJ whole genome shotgun (WGS) entry which is preliminary data.</text>
</comment>
<dbReference type="InterPro" id="IPR036470">
    <property type="entry name" value="Elicitin_sf"/>
</dbReference>
<organism evidence="8 9">
    <name type="scientific">Peronospora matthiolae</name>
    <dbReference type="NCBI Taxonomy" id="2874970"/>
    <lineage>
        <taxon>Eukaryota</taxon>
        <taxon>Sar</taxon>
        <taxon>Stramenopiles</taxon>
        <taxon>Oomycota</taxon>
        <taxon>Peronosporomycetes</taxon>
        <taxon>Peronosporales</taxon>
        <taxon>Peronosporaceae</taxon>
        <taxon>Peronospora</taxon>
    </lineage>
</organism>
<evidence type="ECO:0000313" key="9">
    <source>
        <dbReference type="Proteomes" id="UP001162060"/>
    </source>
</evidence>
<comment type="subcellular location">
    <subcellularLocation>
        <location evidence="1 6">Secreted</location>
    </subcellularLocation>
</comment>
<evidence type="ECO:0000313" key="8">
    <source>
        <dbReference type="EMBL" id="CAK7937153.1"/>
    </source>
</evidence>
<dbReference type="InterPro" id="IPR002200">
    <property type="entry name" value="Elicitin"/>
</dbReference>
<dbReference type="AlphaFoldDB" id="A0AAV1UVA0"/>
<feature type="signal peptide" evidence="7">
    <location>
        <begin position="1"/>
        <end position="21"/>
    </location>
</feature>
<evidence type="ECO:0000256" key="4">
    <source>
        <dbReference type="ARBA" id="ARBA00022978"/>
    </source>
</evidence>
<dbReference type="SMART" id="SM01187">
    <property type="entry name" value="Elicitin"/>
    <property type="match status" value="1"/>
</dbReference>
<dbReference type="GO" id="GO:0052040">
    <property type="term" value="P:symbiont-mediated perturbation of host programmed cell death"/>
    <property type="evidence" value="ECO:0007669"/>
    <property type="project" value="UniProtKB-UniRule"/>
</dbReference>
<keyword evidence="7" id="KW-0732">Signal</keyword>
<sequence length="153" mass="15952">MARSFVTSLLLLLALGGSVRAGLVCSPEVLIELGYSSQWAKCLSDTGTKVIPTMSQLSLDEIKVFCDSPACAAFMKQMRATGLGDCRVLGTSSYMLTVGPDAFDTKCSAISSTESSSGATANELREGITSSATSSVKMISTSCLATITLMLLI</sequence>
<dbReference type="SUPFAM" id="SSF48647">
    <property type="entry name" value="Fungal elicitin"/>
    <property type="match status" value="1"/>
</dbReference>
<evidence type="ECO:0000256" key="3">
    <source>
        <dbReference type="ARBA" id="ARBA00022525"/>
    </source>
</evidence>
<feature type="chain" id="PRO_5043729606" description="Elicitin" evidence="7">
    <location>
        <begin position="22"/>
        <end position="153"/>
    </location>
</feature>
<reference evidence="8" key="1">
    <citation type="submission" date="2024-01" db="EMBL/GenBank/DDBJ databases">
        <authorList>
            <person name="Webb A."/>
        </authorList>
    </citation>
    <scope>NUCLEOTIDE SEQUENCE</scope>
    <source>
        <strain evidence="8">Pm1</strain>
    </source>
</reference>
<protein>
    <recommendedName>
        <fullName evidence="6">Elicitin</fullName>
    </recommendedName>
</protein>
<keyword evidence="3 6" id="KW-0964">Secreted</keyword>
<dbReference type="Proteomes" id="UP001162060">
    <property type="component" value="Unassembled WGS sequence"/>
</dbReference>
<comment type="similarity">
    <text evidence="2 6">Belongs to the elicitin family.</text>
</comment>
<name>A0AAV1UVA0_9STRA</name>
<accession>A0AAV1UVA0</accession>
<keyword evidence="5 6" id="KW-1015">Disulfide bond</keyword>
<dbReference type="EMBL" id="CAKLBY020000226">
    <property type="protein sequence ID" value="CAK7937153.1"/>
    <property type="molecule type" value="Genomic_DNA"/>
</dbReference>
<dbReference type="Gene3D" id="1.10.239.10">
    <property type="entry name" value="Elicitin domain"/>
    <property type="match status" value="1"/>
</dbReference>
<comment type="function">
    <text evidence="6">Induces local and distal defense responses (incompatible hypersensitive reaction) in plants from the solanaceae and cruciferae families. Elicits leaf necrosis and causes the accumulation of pathogenesis-related proteins. Might interact with the lipidic molecules of the plasma membrane.</text>
</comment>
<evidence type="ECO:0000256" key="2">
    <source>
        <dbReference type="ARBA" id="ARBA00009544"/>
    </source>
</evidence>
<evidence type="ECO:0000256" key="6">
    <source>
        <dbReference type="RuleBase" id="RU368111"/>
    </source>
</evidence>
<gene>
    <name evidence="8" type="ORF">PM001_LOCUS22303</name>
</gene>